<keyword evidence="2" id="KW-1185">Reference proteome</keyword>
<gene>
    <name evidence="1" type="ORF">SCF082_LOCUS10812</name>
</gene>
<accession>A0ABP0J8V1</accession>
<comment type="caution">
    <text evidence="1">The sequence shown here is derived from an EMBL/GenBank/DDBJ whole genome shotgun (WGS) entry which is preliminary data.</text>
</comment>
<evidence type="ECO:0000313" key="2">
    <source>
        <dbReference type="Proteomes" id="UP001642464"/>
    </source>
</evidence>
<dbReference type="EMBL" id="CAXAMM010006347">
    <property type="protein sequence ID" value="CAK9010771.1"/>
    <property type="molecule type" value="Genomic_DNA"/>
</dbReference>
<organism evidence="1 2">
    <name type="scientific">Durusdinium trenchii</name>
    <dbReference type="NCBI Taxonomy" id="1381693"/>
    <lineage>
        <taxon>Eukaryota</taxon>
        <taxon>Sar</taxon>
        <taxon>Alveolata</taxon>
        <taxon>Dinophyceae</taxon>
        <taxon>Suessiales</taxon>
        <taxon>Symbiodiniaceae</taxon>
        <taxon>Durusdinium</taxon>
    </lineage>
</organism>
<sequence>MLLTVESICTTSKLKRSEQSIDSPDFTHMRWRRIVSSGCLVTGAGTSDGSGLGSFEKPIFRQSQVLGELVEPHSGWRATADAFNLFWGILWWQLFELCKQSLPVHGEDRLGSEVEVEDKKKLNAPSAPLSPKLIDASVKQPVHEEPSKSPPTVGGRVAVMVVGRSRLFSSRISRSMKGLRHLSHRAFERLSNEKISSPLASQLLHVLEPLKTQGFLVDYVLCADQVKEQHPAIVEAWSFEAKDQRQRIQQCLRLVLAREIQRNVSYEYFVRLRPDLLVLTDLPNLEDAVLGRHCILARLRAANNIMDLTNEHLSWCYCDHGCCSRGALKGNDAMYIMDDMITIAAREPFLRLWQGREHLDKPLWLMAPMAETSMTMWMLRKGVPLCPLAIRALPLGSGNPHAAQMSKCGYVEGSPPLLQSQCGLPKASKDNVHLITAK</sequence>
<reference evidence="1 2" key="1">
    <citation type="submission" date="2024-02" db="EMBL/GenBank/DDBJ databases">
        <authorList>
            <person name="Chen Y."/>
            <person name="Shah S."/>
            <person name="Dougan E. K."/>
            <person name="Thang M."/>
            <person name="Chan C."/>
        </authorList>
    </citation>
    <scope>NUCLEOTIDE SEQUENCE [LARGE SCALE GENOMIC DNA]</scope>
</reference>
<dbReference type="Proteomes" id="UP001642464">
    <property type="component" value="Unassembled WGS sequence"/>
</dbReference>
<name>A0ABP0J8V1_9DINO</name>
<protein>
    <submittedName>
        <fullName evidence="1">Chloroplastic</fullName>
    </submittedName>
</protein>
<evidence type="ECO:0000313" key="1">
    <source>
        <dbReference type="EMBL" id="CAK9010771.1"/>
    </source>
</evidence>
<proteinExistence type="predicted"/>